<dbReference type="Proteomes" id="UP001530293">
    <property type="component" value="Unassembled WGS sequence"/>
</dbReference>
<keyword evidence="15" id="KW-0234">DNA repair</keyword>
<evidence type="ECO:0000256" key="14">
    <source>
        <dbReference type="ARBA" id="ARBA00023054"/>
    </source>
</evidence>
<keyword evidence="8" id="KW-0547">Nucleotide-binding</keyword>
<keyword evidence="17" id="KW-0469">Meiosis</keyword>
<evidence type="ECO:0000256" key="18">
    <source>
        <dbReference type="ARBA" id="ARBA00049360"/>
    </source>
</evidence>
<feature type="compositionally biased region" description="Basic and acidic residues" evidence="20">
    <location>
        <begin position="965"/>
        <end position="986"/>
    </location>
</feature>
<evidence type="ECO:0000256" key="11">
    <source>
        <dbReference type="ARBA" id="ARBA00022833"/>
    </source>
</evidence>
<dbReference type="GO" id="GO:0005694">
    <property type="term" value="C:chromosome"/>
    <property type="evidence" value="ECO:0007669"/>
    <property type="project" value="UniProtKB-SubCell"/>
</dbReference>
<dbReference type="PANTHER" id="PTHR18867:SF12">
    <property type="entry name" value="DNA REPAIR PROTEIN RAD50"/>
    <property type="match status" value="1"/>
</dbReference>
<evidence type="ECO:0000256" key="19">
    <source>
        <dbReference type="SAM" id="Coils"/>
    </source>
</evidence>
<feature type="region of interest" description="Disordered" evidence="20">
    <location>
        <begin position="960"/>
        <end position="986"/>
    </location>
</feature>
<dbReference type="GO" id="GO:0030870">
    <property type="term" value="C:Mre11 complex"/>
    <property type="evidence" value="ECO:0007669"/>
    <property type="project" value="UniProtKB-ARBA"/>
</dbReference>
<dbReference type="InterPro" id="IPR027417">
    <property type="entry name" value="P-loop_NTPase"/>
</dbReference>
<evidence type="ECO:0000256" key="4">
    <source>
        <dbReference type="ARBA" id="ARBA00009439"/>
    </source>
</evidence>
<evidence type="ECO:0000256" key="5">
    <source>
        <dbReference type="ARBA" id="ARBA00017893"/>
    </source>
</evidence>
<comment type="catalytic activity">
    <reaction evidence="18">
        <text>ATP + H2O = ADP + phosphate + H(+)</text>
        <dbReference type="Rhea" id="RHEA:13065"/>
        <dbReference type="ChEBI" id="CHEBI:15377"/>
        <dbReference type="ChEBI" id="CHEBI:15378"/>
        <dbReference type="ChEBI" id="CHEBI:30616"/>
        <dbReference type="ChEBI" id="CHEBI:43474"/>
        <dbReference type="ChEBI" id="CHEBI:456216"/>
    </reaction>
</comment>
<feature type="coiled-coil region" evidence="19">
    <location>
        <begin position="824"/>
        <end position="869"/>
    </location>
</feature>
<dbReference type="InterPro" id="IPR038729">
    <property type="entry name" value="Rad50/SbcC_AAA"/>
</dbReference>
<dbReference type="Pfam" id="PF13476">
    <property type="entry name" value="AAA_23"/>
    <property type="match status" value="1"/>
</dbReference>
<evidence type="ECO:0000256" key="10">
    <source>
        <dbReference type="ARBA" id="ARBA00022801"/>
    </source>
</evidence>
<keyword evidence="23" id="KW-1185">Reference proteome</keyword>
<feature type="region of interest" description="Disordered" evidence="20">
    <location>
        <begin position="490"/>
        <end position="544"/>
    </location>
</feature>
<dbReference type="PANTHER" id="PTHR18867">
    <property type="entry name" value="RAD50"/>
    <property type="match status" value="1"/>
</dbReference>
<keyword evidence="12" id="KW-0067">ATP-binding</keyword>
<dbReference type="Gene3D" id="3.40.50.300">
    <property type="entry name" value="P-loop containing nucleotide triphosphate hydrolases"/>
    <property type="match status" value="2"/>
</dbReference>
<evidence type="ECO:0000313" key="22">
    <source>
        <dbReference type="EMBL" id="KAL3760613.1"/>
    </source>
</evidence>
<feature type="coiled-coil region" evidence="19">
    <location>
        <begin position="191"/>
        <end position="256"/>
    </location>
</feature>
<feature type="compositionally biased region" description="Polar residues" evidence="20">
    <location>
        <begin position="495"/>
        <end position="506"/>
    </location>
</feature>
<feature type="domain" description="Rad50/SbcC-type AAA" evidence="21">
    <location>
        <begin position="6"/>
        <end position="245"/>
    </location>
</feature>
<feature type="coiled-coil region" evidence="19">
    <location>
        <begin position="1102"/>
        <end position="1192"/>
    </location>
</feature>
<evidence type="ECO:0000256" key="12">
    <source>
        <dbReference type="ARBA" id="ARBA00022840"/>
    </source>
</evidence>
<dbReference type="GO" id="GO:0005524">
    <property type="term" value="F:ATP binding"/>
    <property type="evidence" value="ECO:0007669"/>
    <property type="project" value="UniProtKB-KW"/>
</dbReference>
<comment type="similarity">
    <text evidence="4">Belongs to the SMC family. RAD50 subfamily.</text>
</comment>
<protein>
    <recommendedName>
        <fullName evidence="5">DNA repair protein RAD50</fullName>
    </recommendedName>
</protein>
<evidence type="ECO:0000256" key="17">
    <source>
        <dbReference type="ARBA" id="ARBA00023254"/>
    </source>
</evidence>
<dbReference type="GO" id="GO:0046872">
    <property type="term" value="F:metal ion binding"/>
    <property type="evidence" value="ECO:0007669"/>
    <property type="project" value="UniProtKB-KW"/>
</dbReference>
<evidence type="ECO:0000256" key="1">
    <source>
        <dbReference type="ARBA" id="ARBA00001947"/>
    </source>
</evidence>
<evidence type="ECO:0000256" key="6">
    <source>
        <dbReference type="ARBA" id="ARBA00022454"/>
    </source>
</evidence>
<evidence type="ECO:0000256" key="3">
    <source>
        <dbReference type="ARBA" id="ARBA00004286"/>
    </source>
</evidence>
<dbReference type="Pfam" id="PF13558">
    <property type="entry name" value="SbcC_Walker_B"/>
    <property type="match status" value="1"/>
</dbReference>
<keyword evidence="13" id="KW-0460">Magnesium</keyword>
<evidence type="ECO:0000256" key="2">
    <source>
        <dbReference type="ARBA" id="ARBA00004123"/>
    </source>
</evidence>
<feature type="coiled-coil region" evidence="19">
    <location>
        <begin position="330"/>
        <end position="357"/>
    </location>
</feature>
<dbReference type="SUPFAM" id="SSF52540">
    <property type="entry name" value="P-loop containing nucleoside triphosphate hydrolases"/>
    <property type="match status" value="1"/>
</dbReference>
<evidence type="ECO:0000256" key="15">
    <source>
        <dbReference type="ARBA" id="ARBA00023204"/>
    </source>
</evidence>
<keyword evidence="14 19" id="KW-0175">Coiled coil</keyword>
<evidence type="ECO:0000256" key="16">
    <source>
        <dbReference type="ARBA" id="ARBA00023242"/>
    </source>
</evidence>
<evidence type="ECO:0000259" key="21">
    <source>
        <dbReference type="Pfam" id="PF13476"/>
    </source>
</evidence>
<keyword evidence="9" id="KW-0227">DNA damage</keyword>
<keyword evidence="11" id="KW-0862">Zinc</keyword>
<evidence type="ECO:0000313" key="23">
    <source>
        <dbReference type="Proteomes" id="UP001530293"/>
    </source>
</evidence>
<feature type="compositionally biased region" description="Basic and acidic residues" evidence="20">
    <location>
        <begin position="517"/>
        <end position="544"/>
    </location>
</feature>
<accession>A0ABD3MCF7</accession>
<dbReference type="GO" id="GO:0006302">
    <property type="term" value="P:double-strand break repair"/>
    <property type="evidence" value="ECO:0007669"/>
    <property type="project" value="UniProtKB-ARBA"/>
</dbReference>
<evidence type="ECO:0000256" key="20">
    <source>
        <dbReference type="SAM" id="MobiDB-lite"/>
    </source>
</evidence>
<dbReference type="GO" id="GO:0016787">
    <property type="term" value="F:hydrolase activity"/>
    <property type="evidence" value="ECO:0007669"/>
    <property type="project" value="UniProtKB-KW"/>
</dbReference>
<comment type="cofactor">
    <cofactor evidence="1">
        <name>Zn(2+)</name>
        <dbReference type="ChEBI" id="CHEBI:29105"/>
    </cofactor>
</comment>
<organism evidence="22 23">
    <name type="scientific">Discostella pseudostelligera</name>
    <dbReference type="NCBI Taxonomy" id="259834"/>
    <lineage>
        <taxon>Eukaryota</taxon>
        <taxon>Sar</taxon>
        <taxon>Stramenopiles</taxon>
        <taxon>Ochrophyta</taxon>
        <taxon>Bacillariophyta</taxon>
        <taxon>Coscinodiscophyceae</taxon>
        <taxon>Thalassiosirophycidae</taxon>
        <taxon>Stephanodiscales</taxon>
        <taxon>Stephanodiscaceae</taxon>
        <taxon>Discostella</taxon>
    </lineage>
</organism>
<proteinExistence type="inferred from homology"/>
<evidence type="ECO:0000256" key="7">
    <source>
        <dbReference type="ARBA" id="ARBA00022723"/>
    </source>
</evidence>
<keyword evidence="10" id="KW-0378">Hydrolase</keyword>
<comment type="subcellular location">
    <subcellularLocation>
        <location evidence="3">Chromosome</location>
    </subcellularLocation>
    <subcellularLocation>
        <location evidence="2">Nucleus</location>
    </subcellularLocation>
</comment>
<keyword evidence="7" id="KW-0479">Metal-binding</keyword>
<evidence type="ECO:0000256" key="9">
    <source>
        <dbReference type="ARBA" id="ARBA00022763"/>
    </source>
</evidence>
<evidence type="ECO:0000256" key="8">
    <source>
        <dbReference type="ARBA" id="ARBA00022741"/>
    </source>
</evidence>
<dbReference type="GO" id="GO:0000722">
    <property type="term" value="P:telomere maintenance via recombination"/>
    <property type="evidence" value="ECO:0007669"/>
    <property type="project" value="UniProtKB-ARBA"/>
</dbReference>
<comment type="caution">
    <text evidence="22">The sequence shown here is derived from an EMBL/GenBank/DDBJ whole genome shotgun (WGS) entry which is preliminary data.</text>
</comment>
<name>A0ABD3MCF7_9STRA</name>
<dbReference type="EMBL" id="JALLBG020000178">
    <property type="protein sequence ID" value="KAL3760613.1"/>
    <property type="molecule type" value="Genomic_DNA"/>
</dbReference>
<keyword evidence="16" id="KW-0539">Nucleus</keyword>
<sequence length="1416" mass="161745">MASIEKLSIRGIRSFSPNDEEQVIQFCLPLTIIVGANGCGKTTIIESLKYVITGSLPPGVKSGQSFVHDPRSIGQSSVKANIKLRFNNTEGSSMVVVRSMEVAQKKTTASFKALDGTIRTVNRDTGERVTLSHKCTELDKSLPIYLGVSKPILEHVMFCHQEESSWPLREGAELKKRFDDIFDSTRFAKALDAIKTERKTYASLAKDLKAELEGLNSHKFAACGFREELEECKDKISGLDDEIKAAKADIEKEEVIMREAHSILEKVEGLDMELKEKSSDLETQIAVCDKQRELLGKDDLTEKHSYQDLVAMLRELQSGSGDGGRGGGFGNEAMKLLENKEREYADIEREVGRLRGDTNELNSRKGKLEAERDAHTSVLRERFKNMEEIHRKHNIQLDDNMSQDDADTFTQGTSVSRVSFGTTFTSATSNTHAITREDMDAFQRALDAKNSDLTYEFENAKKQHRSEEDEIQREIAELQAKKATIDNELQRNKSAKSQASNELRQISSLSSSLSRVRKGDVDDAKRQASELAKSRDTMNNNPRREEITKEIRVLEDRLKSLSATIEVDTKIRDQLRLRSTEQNEIDMLDRQVTQEYDILTESLRDNSYLISSHCEPPRVTRDDPVAPVEVLVNNVRNKLIVAQRDVDRTISSVGEIQKRVSEKKALLGNHRQRWKATLLEADGGVQKVRSVIRALLRMDKDRLEPNQITEDSKPSDVLKYIADQIESAQKHEERPEQIEKVMKRLKKLVKNDNSTPYCPCCTRVFQNEDELHAFGVKMNELADPDVSELHQLASKKSQKAREALEKYESFRGTISEHMGSVLEYNTVMEDLKTVEAIIRDAEEEGHGSLKESESQLIKEEANLSEKKELVTELQSLMTLVSGIQDSAKRVWEKMGTVKEKKAKLKYQFMGNLDDPRDLKTVEKDLSKSSDQKEAAYTEINKLNNEQKSLNEQISRITNQAATAERTAREKEDAFNRDQESTRRKDELNEELQKLLDQDKELEKQIAPLRTQLLQKESDRDRIRDANAQEDGMLSDRLKDFERDVDKLKGRTTQFRGYVNEKIRQYERSNKEGEIEEVDQALRQNARDIRGREERLIQMKPEIDNLKKQVEDGERRKKIIQDNIDLLKVESNINKLRKDIDKFQSELDAMNAESVRNKYNIALSNSRQHTNKIERYNGRMQGLAEQKRILKKKLNEPEYKGVDERQRMKMIEHETTSIVVSDLDIYYNSLDKALLNYHGMKINDINKIIRELWSLTYKGGDITNIEIQSGQDSASRANRSYNYRIVMSKGNTQMDMRGRCSAGQRVLASIVIRLALAETFCLNCGVMALDEPTTNLDHENKSGLAKALAQIIASRSSQSNFQLVVITHDEDFTVLMKHELAALSGFSVPEKYFQVSREEGHDGRFYSKIKAVNWDDL</sequence>
<evidence type="ECO:0000256" key="13">
    <source>
        <dbReference type="ARBA" id="ARBA00022842"/>
    </source>
</evidence>
<dbReference type="FunFam" id="3.40.50.300:FF:000593">
    <property type="entry name" value="DNA repair protein RAD50"/>
    <property type="match status" value="1"/>
</dbReference>
<dbReference type="InterPro" id="IPR004584">
    <property type="entry name" value="Rad50_eukaryotes"/>
</dbReference>
<keyword evidence="6" id="KW-0158">Chromosome</keyword>
<reference evidence="22 23" key="1">
    <citation type="submission" date="2024-10" db="EMBL/GenBank/DDBJ databases">
        <title>Updated reference genomes for cyclostephanoid diatoms.</title>
        <authorList>
            <person name="Roberts W.R."/>
            <person name="Alverson A.J."/>
        </authorList>
    </citation>
    <scope>NUCLEOTIDE SEQUENCE [LARGE SCALE GENOMIC DNA]</scope>
    <source>
        <strain evidence="22 23">AJA232-27</strain>
    </source>
</reference>
<gene>
    <name evidence="22" type="ORF">ACHAWU_002435</name>
</gene>
<dbReference type="GO" id="GO:0051321">
    <property type="term" value="P:meiotic cell cycle"/>
    <property type="evidence" value="ECO:0007669"/>
    <property type="project" value="UniProtKB-KW"/>
</dbReference>
<dbReference type="NCBIfam" id="TIGR00606">
    <property type="entry name" value="rad50"/>
    <property type="match status" value="1"/>
</dbReference>